<dbReference type="PROSITE" id="PS50030">
    <property type="entry name" value="UBA"/>
    <property type="match status" value="1"/>
</dbReference>
<sequence length="485" mass="56372">MWYVCKDEMYLSSNWYLSVTNASTTKEYSFATSKKLAQGGTLHVENALHAPIYQKISQAIERCGGGSYIRFRSHNNYDSSKAKAMLHAFLLRTNIKGSNIPKKISKNFKGEEGHIREERVRKRKRKKRKRKKMDEQNKLIEQMLEFGYSKEISLKVIKKCGAKTIDEALNWIELTEENDYQEDIPFGEATVEGGNVGNASNVSNVSNGGNGGDNDNQCNRDKDTTALGGRVFPGGGTTSSGSREIKAKLTPEEAQKKAIELQKKIREKKLMKEKEEELLKERNRIAMAKEVQKRKEQIEEFERKKYIENFEKEKNEHKKEKEKQLELLRREYEAKFGIAYKSENEKKKNIDDLTENEKREEIAILLNNLKNKHKNKKNELVCSLNILKTYFSNIKNNILEKKFQKIKKENKIFVEKIKIYEEMINILLLVGFQDSAKRERIELKSVNDKAHQTCREFYVIKNYPNTYLLASAIKFIDLVIKNVNP</sequence>
<keyword evidence="1" id="KW-0175">Coiled coil</keyword>
<gene>
    <name evidence="4" type="ORF">POVCU1_013670</name>
</gene>
<dbReference type="Gene3D" id="1.20.58.2190">
    <property type="match status" value="1"/>
</dbReference>
<dbReference type="EMBL" id="FLQV01000256">
    <property type="protein sequence ID" value="SBS86712.1"/>
    <property type="molecule type" value="Genomic_DNA"/>
</dbReference>
<accession>A0A1A8W4W2</accession>
<dbReference type="PANTHER" id="PTHR46713:SF1">
    <property type="entry name" value="F13M7.16 PROTEIN"/>
    <property type="match status" value="1"/>
</dbReference>
<evidence type="ECO:0000256" key="1">
    <source>
        <dbReference type="SAM" id="Coils"/>
    </source>
</evidence>
<feature type="domain" description="UBA" evidence="3">
    <location>
        <begin position="132"/>
        <end position="175"/>
    </location>
</feature>
<feature type="coiled-coil region" evidence="1">
    <location>
        <begin position="258"/>
        <end position="335"/>
    </location>
</feature>
<name>A0A1A8W4W2_PLAOA</name>
<dbReference type="InterPro" id="IPR036339">
    <property type="entry name" value="PUB-like_dom_sf"/>
</dbReference>
<dbReference type="PANTHER" id="PTHR46713">
    <property type="entry name" value="F13M7.16 PROTEIN"/>
    <property type="match status" value="1"/>
</dbReference>
<dbReference type="CDD" id="cd14322">
    <property type="entry name" value="UBA_LATS"/>
    <property type="match status" value="1"/>
</dbReference>
<reference evidence="5" key="1">
    <citation type="submission" date="2016-05" db="EMBL/GenBank/DDBJ databases">
        <authorList>
            <person name="Naeem Raeece"/>
        </authorList>
    </citation>
    <scope>NUCLEOTIDE SEQUENCE [LARGE SCALE GENOMIC DNA]</scope>
</reference>
<organism evidence="4 5">
    <name type="scientific">Plasmodium ovale curtisi</name>
    <dbReference type="NCBI Taxonomy" id="864141"/>
    <lineage>
        <taxon>Eukaryota</taxon>
        <taxon>Sar</taxon>
        <taxon>Alveolata</taxon>
        <taxon>Apicomplexa</taxon>
        <taxon>Aconoidasida</taxon>
        <taxon>Haemosporida</taxon>
        <taxon>Plasmodiidae</taxon>
        <taxon>Plasmodium</taxon>
        <taxon>Plasmodium (Plasmodium)</taxon>
    </lineage>
</organism>
<dbReference type="Proteomes" id="UP000078546">
    <property type="component" value="Unassembled WGS sequence"/>
</dbReference>
<dbReference type="InterPro" id="IPR015940">
    <property type="entry name" value="UBA"/>
</dbReference>
<dbReference type="SMART" id="SM00580">
    <property type="entry name" value="PUG"/>
    <property type="match status" value="1"/>
</dbReference>
<protein>
    <recommendedName>
        <fullName evidence="3">UBA domain-containing protein</fullName>
    </recommendedName>
</protein>
<feature type="region of interest" description="Disordered" evidence="2">
    <location>
        <begin position="202"/>
        <end position="251"/>
    </location>
</feature>
<feature type="compositionally biased region" description="Basic and acidic residues" evidence="2">
    <location>
        <begin position="109"/>
        <end position="120"/>
    </location>
</feature>
<evidence type="ECO:0000313" key="5">
    <source>
        <dbReference type="Proteomes" id="UP000078546"/>
    </source>
</evidence>
<feature type="compositionally biased region" description="Basic residues" evidence="2">
    <location>
        <begin position="121"/>
        <end position="131"/>
    </location>
</feature>
<proteinExistence type="predicted"/>
<evidence type="ECO:0000313" key="4">
    <source>
        <dbReference type="EMBL" id="SBS86712.1"/>
    </source>
</evidence>
<evidence type="ECO:0000256" key="2">
    <source>
        <dbReference type="SAM" id="MobiDB-lite"/>
    </source>
</evidence>
<feature type="region of interest" description="Disordered" evidence="2">
    <location>
        <begin position="109"/>
        <end position="135"/>
    </location>
</feature>
<dbReference type="Pfam" id="PF09409">
    <property type="entry name" value="PUB"/>
    <property type="match status" value="1"/>
</dbReference>
<dbReference type="AlphaFoldDB" id="A0A1A8W4W2"/>
<dbReference type="SUPFAM" id="SSF143503">
    <property type="entry name" value="PUG domain-like"/>
    <property type="match status" value="1"/>
</dbReference>
<dbReference type="InterPro" id="IPR018997">
    <property type="entry name" value="PUB_domain"/>
</dbReference>
<evidence type="ECO:0000259" key="3">
    <source>
        <dbReference type="PROSITE" id="PS50030"/>
    </source>
</evidence>